<proteinExistence type="predicted"/>
<evidence type="ECO:0000313" key="2">
    <source>
        <dbReference type="Proteomes" id="UP001595733"/>
    </source>
</evidence>
<name>A0ABV8UYU0_9BACL</name>
<reference evidence="2" key="1">
    <citation type="journal article" date="2019" name="Int. J. Syst. Evol. Microbiol.">
        <title>The Global Catalogue of Microorganisms (GCM) 10K type strain sequencing project: providing services to taxonomists for standard genome sequencing and annotation.</title>
        <authorList>
            <consortium name="The Broad Institute Genomics Platform"/>
            <consortium name="The Broad Institute Genome Sequencing Center for Infectious Disease"/>
            <person name="Wu L."/>
            <person name="Ma J."/>
        </authorList>
    </citation>
    <scope>NUCLEOTIDE SEQUENCE [LARGE SCALE GENOMIC DNA]</scope>
    <source>
        <strain evidence="2">CCUG 50353</strain>
    </source>
</reference>
<dbReference type="RefSeq" id="WP_378142787.1">
    <property type="nucleotide sequence ID" value="NZ_JBHSEF010000026.1"/>
</dbReference>
<gene>
    <name evidence="1" type="ORF">ACFO0S_14380</name>
</gene>
<sequence length="127" mass="14305">MNSFESKITKDNITIETVVDHTNIEHGINLSGTIYIEGVESDDVLETLRLVVCKKNTKEILTKQSFELVGTVASKGTQMIPFEIIPDERWLPAEGEEETHLTLQTVALFFDGSSEEDESELIFDIEE</sequence>
<evidence type="ECO:0008006" key="3">
    <source>
        <dbReference type="Google" id="ProtNLM"/>
    </source>
</evidence>
<protein>
    <recommendedName>
        <fullName evidence="3">Stage 0 sporulation protein M</fullName>
    </recommendedName>
</protein>
<dbReference type="EMBL" id="JBHSEF010000026">
    <property type="protein sequence ID" value="MFC4356244.1"/>
    <property type="molecule type" value="Genomic_DNA"/>
</dbReference>
<keyword evidence="2" id="KW-1185">Reference proteome</keyword>
<evidence type="ECO:0000313" key="1">
    <source>
        <dbReference type="EMBL" id="MFC4356244.1"/>
    </source>
</evidence>
<organism evidence="1 2">
    <name type="scientific">Chryseomicrobium palamuruense</name>
    <dbReference type="NCBI Taxonomy" id="682973"/>
    <lineage>
        <taxon>Bacteria</taxon>
        <taxon>Bacillati</taxon>
        <taxon>Bacillota</taxon>
        <taxon>Bacilli</taxon>
        <taxon>Bacillales</taxon>
        <taxon>Caryophanaceae</taxon>
        <taxon>Chryseomicrobium</taxon>
    </lineage>
</organism>
<comment type="caution">
    <text evidence="1">The sequence shown here is derived from an EMBL/GenBank/DDBJ whole genome shotgun (WGS) entry which is preliminary data.</text>
</comment>
<accession>A0ABV8UYU0</accession>
<dbReference type="Proteomes" id="UP001595733">
    <property type="component" value="Unassembled WGS sequence"/>
</dbReference>